<dbReference type="PANTHER" id="PTHR43712">
    <property type="entry name" value="PUTATIVE (AFU_ORTHOLOGUE AFUA_4G14580)-RELATED"/>
    <property type="match status" value="1"/>
</dbReference>
<name>A0A329Y6W2_RHITR</name>
<dbReference type="Gene3D" id="1.10.10.10">
    <property type="entry name" value="Winged helix-like DNA-binding domain superfamily/Winged helix DNA-binding domain"/>
    <property type="match status" value="1"/>
</dbReference>
<dbReference type="InterPro" id="IPR029063">
    <property type="entry name" value="SAM-dependent_MTases_sf"/>
</dbReference>
<accession>A0A329Y6W2</accession>
<evidence type="ECO:0000313" key="8">
    <source>
        <dbReference type="Proteomes" id="UP000251205"/>
    </source>
</evidence>
<dbReference type="AlphaFoldDB" id="A0A329Y6W2"/>
<keyword evidence="2 7" id="KW-0808">Transferase</keyword>
<dbReference type="PIRSF" id="PIRSF005739">
    <property type="entry name" value="O-mtase"/>
    <property type="match status" value="1"/>
</dbReference>
<gene>
    <name evidence="7" type="ORF">DQ393_24735</name>
</gene>
<evidence type="ECO:0000256" key="4">
    <source>
        <dbReference type="PIRSR" id="PIRSR005739-1"/>
    </source>
</evidence>
<dbReference type="EMBL" id="QMKK01000052">
    <property type="protein sequence ID" value="RAX38828.1"/>
    <property type="molecule type" value="Genomic_DNA"/>
</dbReference>
<dbReference type="InterPro" id="IPR012967">
    <property type="entry name" value="COMT_dimerisation"/>
</dbReference>
<dbReference type="PANTHER" id="PTHR43712:SF2">
    <property type="entry name" value="O-METHYLTRANSFERASE CICE"/>
    <property type="match status" value="1"/>
</dbReference>
<keyword evidence="3" id="KW-0949">S-adenosyl-L-methionine</keyword>
<evidence type="ECO:0000259" key="6">
    <source>
        <dbReference type="Pfam" id="PF08100"/>
    </source>
</evidence>
<evidence type="ECO:0000259" key="5">
    <source>
        <dbReference type="Pfam" id="PF00891"/>
    </source>
</evidence>
<evidence type="ECO:0000256" key="2">
    <source>
        <dbReference type="ARBA" id="ARBA00022679"/>
    </source>
</evidence>
<dbReference type="InterPro" id="IPR036390">
    <property type="entry name" value="WH_DNA-bd_sf"/>
</dbReference>
<dbReference type="Pfam" id="PF08100">
    <property type="entry name" value="Dimerisation"/>
    <property type="match status" value="1"/>
</dbReference>
<dbReference type="Pfam" id="PF00891">
    <property type="entry name" value="Methyltransf_2"/>
    <property type="match status" value="1"/>
</dbReference>
<dbReference type="SUPFAM" id="SSF46785">
    <property type="entry name" value="Winged helix' DNA-binding domain"/>
    <property type="match status" value="1"/>
</dbReference>
<dbReference type="GO" id="GO:0046983">
    <property type="term" value="F:protein dimerization activity"/>
    <property type="evidence" value="ECO:0007669"/>
    <property type="project" value="InterPro"/>
</dbReference>
<dbReference type="Gene3D" id="1.20.5.840">
    <property type="entry name" value="hypothetical RNA methyltransferase"/>
    <property type="match status" value="1"/>
</dbReference>
<feature type="domain" description="O-methyltransferase C-terminal" evidence="5">
    <location>
        <begin position="173"/>
        <end position="321"/>
    </location>
</feature>
<dbReference type="PROSITE" id="PS51683">
    <property type="entry name" value="SAM_OMT_II"/>
    <property type="match status" value="1"/>
</dbReference>
<feature type="active site" description="Proton acceptor" evidence="4">
    <location>
        <position position="249"/>
    </location>
</feature>
<dbReference type="Proteomes" id="UP000251205">
    <property type="component" value="Unassembled WGS sequence"/>
</dbReference>
<dbReference type="GO" id="GO:0032259">
    <property type="term" value="P:methylation"/>
    <property type="evidence" value="ECO:0007669"/>
    <property type="project" value="UniProtKB-KW"/>
</dbReference>
<organism evidence="7 8">
    <name type="scientific">Rhizobium tropici</name>
    <dbReference type="NCBI Taxonomy" id="398"/>
    <lineage>
        <taxon>Bacteria</taxon>
        <taxon>Pseudomonadati</taxon>
        <taxon>Pseudomonadota</taxon>
        <taxon>Alphaproteobacteria</taxon>
        <taxon>Hyphomicrobiales</taxon>
        <taxon>Rhizobiaceae</taxon>
        <taxon>Rhizobium/Agrobacterium group</taxon>
        <taxon>Rhizobium</taxon>
    </lineage>
</organism>
<evidence type="ECO:0000313" key="7">
    <source>
        <dbReference type="EMBL" id="RAX38828.1"/>
    </source>
</evidence>
<dbReference type="Gene3D" id="3.40.50.150">
    <property type="entry name" value="Vaccinia Virus protein VP39"/>
    <property type="match status" value="1"/>
</dbReference>
<sequence>MSTTAVEADVGEVSPNLVVDAMFACRKTAAIVAAIELDLFTLIGDGSNAASLAAATNAAERGVRILCDYLVVNGFLTKTGNQYALTPSSRAFLDRHSPAYMGAAIEFLAAPEILRQILGDPASYVRNGGSIGLANMSPDNPVWVKFARGMGSFIGGSAIGLAAEMANLPIQPRKILDIAAGHGLFGIEMAKAFPSAEIVAVDWGSVLELAKQNAQQFGVAERYKLVPGSAFEVDWGTDYDLILLPNFLHHFDLETCAGLLRKSRATLSAEGKVVAVDFVPNDDLISPPFPAAFSWEMLASTPRGEAYTQKDLAEMARRAGFHNVRIKPLPPSPASLIFFE</sequence>
<dbReference type="InterPro" id="IPR016461">
    <property type="entry name" value="COMT-like"/>
</dbReference>
<dbReference type="SUPFAM" id="SSF53335">
    <property type="entry name" value="S-adenosyl-L-methionine-dependent methyltransferases"/>
    <property type="match status" value="1"/>
</dbReference>
<dbReference type="GO" id="GO:0008171">
    <property type="term" value="F:O-methyltransferase activity"/>
    <property type="evidence" value="ECO:0007669"/>
    <property type="project" value="InterPro"/>
</dbReference>
<protein>
    <submittedName>
        <fullName evidence="7">SAM-dependent methyltransferase</fullName>
    </submittedName>
</protein>
<dbReference type="InterPro" id="IPR036388">
    <property type="entry name" value="WH-like_DNA-bd_sf"/>
</dbReference>
<dbReference type="InterPro" id="IPR001077">
    <property type="entry name" value="COMT_C"/>
</dbReference>
<proteinExistence type="predicted"/>
<dbReference type="RefSeq" id="WP_112344340.1">
    <property type="nucleotide sequence ID" value="NZ_QMKK01000052.1"/>
</dbReference>
<feature type="domain" description="O-methyltransferase dimerisation" evidence="6">
    <location>
        <begin position="21"/>
        <end position="94"/>
    </location>
</feature>
<evidence type="ECO:0000256" key="3">
    <source>
        <dbReference type="ARBA" id="ARBA00022691"/>
    </source>
</evidence>
<evidence type="ECO:0000256" key="1">
    <source>
        <dbReference type="ARBA" id="ARBA00022603"/>
    </source>
</evidence>
<reference evidence="7 8" key="1">
    <citation type="submission" date="2018-06" db="EMBL/GenBank/DDBJ databases">
        <title>Whole Genome Sequence of an efficient microsymbiont, Rhizobium tropici.</title>
        <authorList>
            <person name="Srinivasan R."/>
            <person name="Singh H.V."/>
            <person name="Srivastava R."/>
            <person name="Kumari B."/>
            <person name="Radhakrishna A."/>
        </authorList>
    </citation>
    <scope>NUCLEOTIDE SEQUENCE [LARGE SCALE GENOMIC DNA]</scope>
    <source>
        <strain evidence="7 8">IGFRI Rhizo-19</strain>
    </source>
</reference>
<dbReference type="CDD" id="cd02440">
    <property type="entry name" value="AdoMet_MTases"/>
    <property type="match status" value="1"/>
</dbReference>
<comment type="caution">
    <text evidence="7">The sequence shown here is derived from an EMBL/GenBank/DDBJ whole genome shotgun (WGS) entry which is preliminary data.</text>
</comment>
<keyword evidence="1 7" id="KW-0489">Methyltransferase</keyword>
<dbReference type="OrthoDB" id="9766840at2"/>